<comment type="caution">
    <text evidence="1">The sequence shown here is derived from an EMBL/GenBank/DDBJ whole genome shotgun (WGS) entry which is preliminary data.</text>
</comment>
<organism evidence="1 2">
    <name type="scientific">Elysia marginata</name>
    <dbReference type="NCBI Taxonomy" id="1093978"/>
    <lineage>
        <taxon>Eukaryota</taxon>
        <taxon>Metazoa</taxon>
        <taxon>Spiralia</taxon>
        <taxon>Lophotrochozoa</taxon>
        <taxon>Mollusca</taxon>
        <taxon>Gastropoda</taxon>
        <taxon>Heterobranchia</taxon>
        <taxon>Euthyneura</taxon>
        <taxon>Panpulmonata</taxon>
        <taxon>Sacoglossa</taxon>
        <taxon>Placobranchoidea</taxon>
        <taxon>Plakobranchidae</taxon>
        <taxon>Elysia</taxon>
    </lineage>
</organism>
<keyword evidence="2" id="KW-1185">Reference proteome</keyword>
<gene>
    <name evidence="1" type="ORF">ElyMa_003076300</name>
</gene>
<name>A0AAV4IPB9_9GAST</name>
<sequence>MRQPSHADILATEEGDHWGQVQQILSCRPSSCLPMTLETRGVAAAELRAADLGSHPSPLVRPQACGSAGDWKWERGGVD</sequence>
<proteinExistence type="predicted"/>
<reference evidence="1 2" key="1">
    <citation type="journal article" date="2021" name="Elife">
        <title>Chloroplast acquisition without the gene transfer in kleptoplastic sea slugs, Plakobranchus ocellatus.</title>
        <authorList>
            <person name="Maeda T."/>
            <person name="Takahashi S."/>
            <person name="Yoshida T."/>
            <person name="Shimamura S."/>
            <person name="Takaki Y."/>
            <person name="Nagai Y."/>
            <person name="Toyoda A."/>
            <person name="Suzuki Y."/>
            <person name="Arimoto A."/>
            <person name="Ishii H."/>
            <person name="Satoh N."/>
            <person name="Nishiyama T."/>
            <person name="Hasebe M."/>
            <person name="Maruyama T."/>
            <person name="Minagawa J."/>
            <person name="Obokata J."/>
            <person name="Shigenobu S."/>
        </authorList>
    </citation>
    <scope>NUCLEOTIDE SEQUENCE [LARGE SCALE GENOMIC DNA]</scope>
</reference>
<accession>A0AAV4IPB9</accession>
<dbReference type="AlphaFoldDB" id="A0AAV4IPB9"/>
<dbReference type="EMBL" id="BMAT01006365">
    <property type="protein sequence ID" value="GFS11077.1"/>
    <property type="molecule type" value="Genomic_DNA"/>
</dbReference>
<evidence type="ECO:0000313" key="1">
    <source>
        <dbReference type="EMBL" id="GFS11077.1"/>
    </source>
</evidence>
<dbReference type="Proteomes" id="UP000762676">
    <property type="component" value="Unassembled WGS sequence"/>
</dbReference>
<protein>
    <submittedName>
        <fullName evidence="1">Uncharacterized protein</fullName>
    </submittedName>
</protein>
<evidence type="ECO:0000313" key="2">
    <source>
        <dbReference type="Proteomes" id="UP000762676"/>
    </source>
</evidence>